<dbReference type="KEGG" id="cput:CONPUDRAFT_68149"/>
<dbReference type="Pfam" id="PF05699">
    <property type="entry name" value="Dimer_Tnp_hAT"/>
    <property type="match status" value="1"/>
</dbReference>
<organism evidence="2 3">
    <name type="scientific">Coniophora puteana (strain RWD-64-598)</name>
    <name type="common">Brown rot fungus</name>
    <dbReference type="NCBI Taxonomy" id="741705"/>
    <lineage>
        <taxon>Eukaryota</taxon>
        <taxon>Fungi</taxon>
        <taxon>Dikarya</taxon>
        <taxon>Basidiomycota</taxon>
        <taxon>Agaricomycotina</taxon>
        <taxon>Agaricomycetes</taxon>
        <taxon>Agaricomycetidae</taxon>
        <taxon>Boletales</taxon>
        <taxon>Coniophorineae</taxon>
        <taxon>Coniophoraceae</taxon>
        <taxon>Coniophora</taxon>
    </lineage>
</organism>
<evidence type="ECO:0000313" key="2">
    <source>
        <dbReference type="EMBL" id="EIW73948.1"/>
    </source>
</evidence>
<dbReference type="GeneID" id="19208620"/>
<dbReference type="OrthoDB" id="3264316at2759"/>
<dbReference type="EMBL" id="JH711598">
    <property type="protein sequence ID" value="EIW73948.1"/>
    <property type="molecule type" value="Genomic_DNA"/>
</dbReference>
<reference evidence="3" key="1">
    <citation type="journal article" date="2012" name="Science">
        <title>The Paleozoic origin of enzymatic lignin decomposition reconstructed from 31 fungal genomes.</title>
        <authorList>
            <person name="Floudas D."/>
            <person name="Binder M."/>
            <person name="Riley R."/>
            <person name="Barry K."/>
            <person name="Blanchette R.A."/>
            <person name="Henrissat B."/>
            <person name="Martinez A.T."/>
            <person name="Otillar R."/>
            <person name="Spatafora J.W."/>
            <person name="Yadav J.S."/>
            <person name="Aerts A."/>
            <person name="Benoit I."/>
            <person name="Boyd A."/>
            <person name="Carlson A."/>
            <person name="Copeland A."/>
            <person name="Coutinho P.M."/>
            <person name="de Vries R.P."/>
            <person name="Ferreira P."/>
            <person name="Findley K."/>
            <person name="Foster B."/>
            <person name="Gaskell J."/>
            <person name="Glotzer D."/>
            <person name="Gorecki P."/>
            <person name="Heitman J."/>
            <person name="Hesse C."/>
            <person name="Hori C."/>
            <person name="Igarashi K."/>
            <person name="Jurgens J.A."/>
            <person name="Kallen N."/>
            <person name="Kersten P."/>
            <person name="Kohler A."/>
            <person name="Kuees U."/>
            <person name="Kumar T.K.A."/>
            <person name="Kuo A."/>
            <person name="LaButti K."/>
            <person name="Larrondo L.F."/>
            <person name="Lindquist E."/>
            <person name="Ling A."/>
            <person name="Lombard V."/>
            <person name="Lucas S."/>
            <person name="Lundell T."/>
            <person name="Martin R."/>
            <person name="McLaughlin D.J."/>
            <person name="Morgenstern I."/>
            <person name="Morin E."/>
            <person name="Murat C."/>
            <person name="Nagy L.G."/>
            <person name="Nolan M."/>
            <person name="Ohm R.A."/>
            <person name="Patyshakuliyeva A."/>
            <person name="Rokas A."/>
            <person name="Ruiz-Duenas F.J."/>
            <person name="Sabat G."/>
            <person name="Salamov A."/>
            <person name="Samejima M."/>
            <person name="Schmutz J."/>
            <person name="Slot J.C."/>
            <person name="St John F."/>
            <person name="Stenlid J."/>
            <person name="Sun H."/>
            <person name="Sun S."/>
            <person name="Syed K."/>
            <person name="Tsang A."/>
            <person name="Wiebenga A."/>
            <person name="Young D."/>
            <person name="Pisabarro A."/>
            <person name="Eastwood D.C."/>
            <person name="Martin F."/>
            <person name="Cullen D."/>
            <person name="Grigoriev I.V."/>
            <person name="Hibbett D.S."/>
        </authorList>
    </citation>
    <scope>NUCLEOTIDE SEQUENCE [LARGE SCALE GENOMIC DNA]</scope>
    <source>
        <strain evidence="3">RWD-64-598 SS2</strain>
    </source>
</reference>
<name>R7SCR1_CONPW</name>
<evidence type="ECO:0000313" key="3">
    <source>
        <dbReference type="Proteomes" id="UP000053558"/>
    </source>
</evidence>
<dbReference type="AlphaFoldDB" id="R7SCR1"/>
<dbReference type="SUPFAM" id="SSF53098">
    <property type="entry name" value="Ribonuclease H-like"/>
    <property type="match status" value="1"/>
</dbReference>
<feature type="non-terminal residue" evidence="2">
    <location>
        <position position="1"/>
    </location>
</feature>
<protein>
    <recommendedName>
        <fullName evidence="1">HAT C-terminal dimerisation domain-containing protein</fullName>
    </recommendedName>
</protein>
<dbReference type="InterPro" id="IPR008906">
    <property type="entry name" value="HATC_C_dom"/>
</dbReference>
<accession>R7SCR1</accession>
<sequence length="58" mass="6620">FLTIPATSVSVERLFSGSRHVCRDSRSSLKASTITKVMCTKKWLEDPDLFFQTVIKTR</sequence>
<dbReference type="GO" id="GO:0046983">
    <property type="term" value="F:protein dimerization activity"/>
    <property type="evidence" value="ECO:0007669"/>
    <property type="project" value="InterPro"/>
</dbReference>
<evidence type="ECO:0000259" key="1">
    <source>
        <dbReference type="Pfam" id="PF05699"/>
    </source>
</evidence>
<dbReference type="eggNOG" id="KOG1121">
    <property type="taxonomic scope" value="Eukaryota"/>
</dbReference>
<gene>
    <name evidence="2" type="ORF">CONPUDRAFT_68149</name>
</gene>
<dbReference type="Proteomes" id="UP000053558">
    <property type="component" value="Unassembled WGS sequence"/>
</dbReference>
<dbReference type="RefSeq" id="XP_007775878.1">
    <property type="nucleotide sequence ID" value="XM_007777688.1"/>
</dbReference>
<dbReference type="InterPro" id="IPR012337">
    <property type="entry name" value="RNaseH-like_sf"/>
</dbReference>
<keyword evidence="3" id="KW-1185">Reference proteome</keyword>
<proteinExistence type="predicted"/>
<dbReference type="OMA" id="TIRETMC"/>
<feature type="domain" description="HAT C-terminal dimerisation" evidence="1">
    <location>
        <begin position="2"/>
        <end position="44"/>
    </location>
</feature>